<organism evidence="1 2">
    <name type="scientific">Dickeya fangzhongdai</name>
    <dbReference type="NCBI Taxonomy" id="1778540"/>
    <lineage>
        <taxon>Bacteria</taxon>
        <taxon>Pseudomonadati</taxon>
        <taxon>Pseudomonadota</taxon>
        <taxon>Gammaproteobacteria</taxon>
        <taxon>Enterobacterales</taxon>
        <taxon>Pectobacteriaceae</taxon>
        <taxon>Dickeya</taxon>
    </lineage>
</organism>
<name>A0A2K8QT01_9GAMM</name>
<dbReference type="KEGG" id="dfn:CVE23_07380"/>
<proteinExistence type="predicted"/>
<dbReference type="EMBL" id="CP025003">
    <property type="protein sequence ID" value="ATZ96593.1"/>
    <property type="molecule type" value="Genomic_DNA"/>
</dbReference>
<gene>
    <name evidence="1" type="ORF">CVE23_07380</name>
</gene>
<dbReference type="Proteomes" id="UP000231901">
    <property type="component" value="Chromosome"/>
</dbReference>
<accession>A0A2K8QT01</accession>
<reference evidence="2" key="1">
    <citation type="journal article" date="2018" name="Genome Announc.">
        <title>Complete genome sequence of a Dickeya fangzhongdai type strain causing bleeding canker of pear tree trunks.</title>
        <authorList>
            <person name="Zhao Y."/>
            <person name="Tian Y."/>
            <person name="Li X."/>
            <person name="Hu B."/>
        </authorList>
    </citation>
    <scope>NUCLEOTIDE SEQUENCE [LARGE SCALE GENOMIC DNA]</scope>
    <source>
        <strain evidence="2">DSM 101947</strain>
    </source>
</reference>
<evidence type="ECO:0000313" key="2">
    <source>
        <dbReference type="Proteomes" id="UP000231901"/>
    </source>
</evidence>
<sequence>MIFISPFTHAEWMTKVDDDVFSGGHKAVMMGSLGNSSSLVIFDCTKGKASIAYAEADKTSNNPDFPADLIIKIDGNDPIKFDAMISRRNDKTIQVGSDDMDKVTQVLKLLKTAKSKFLVGIQTKDGGHQSSFSGGVSGSTNSVNSFASACELSI</sequence>
<protein>
    <submittedName>
        <fullName evidence="1">Uncharacterized protein</fullName>
    </submittedName>
</protein>
<evidence type="ECO:0000313" key="1">
    <source>
        <dbReference type="EMBL" id="ATZ96593.1"/>
    </source>
</evidence>
<keyword evidence="2" id="KW-1185">Reference proteome</keyword>
<dbReference type="AlphaFoldDB" id="A0A2K8QT01"/>